<evidence type="ECO:0000313" key="13">
    <source>
        <dbReference type="Proteomes" id="UP000256601"/>
    </source>
</evidence>
<dbReference type="GO" id="GO:0003712">
    <property type="term" value="F:transcription coregulator activity"/>
    <property type="evidence" value="ECO:0007669"/>
    <property type="project" value="InterPro"/>
</dbReference>
<reference evidence="10 12" key="1">
    <citation type="journal article" date="2016" name="PLoS ONE">
        <title>Sequence Assembly of Yarrowia lipolytica Strain W29/CLIB89 Shows Transposable Element Diversity.</title>
        <authorList>
            <person name="Magnan C."/>
            <person name="Yu J."/>
            <person name="Chang I."/>
            <person name="Jahn E."/>
            <person name="Kanomata Y."/>
            <person name="Wu J."/>
            <person name="Zeller M."/>
            <person name="Oakes M."/>
            <person name="Baldi P."/>
            <person name="Sandmeyer S."/>
        </authorList>
    </citation>
    <scope>NUCLEOTIDE SEQUENCE [LARGE SCALE GENOMIC DNA]</scope>
    <source>
        <strain evidence="10">CLIB89</strain>
        <strain evidence="12">CLIB89(W29)</strain>
    </source>
</reference>
<dbReference type="Gene3D" id="6.10.250.2610">
    <property type="match status" value="1"/>
</dbReference>
<accession>A0A1D8N645</accession>
<evidence type="ECO:0000313" key="12">
    <source>
        <dbReference type="Proteomes" id="UP000182444"/>
    </source>
</evidence>
<keyword evidence="4 9" id="KW-0805">Transcription regulation</keyword>
<dbReference type="Proteomes" id="UP000256601">
    <property type="component" value="Unassembled WGS sequence"/>
</dbReference>
<reference evidence="11 13" key="2">
    <citation type="submission" date="2018-07" db="EMBL/GenBank/DDBJ databases">
        <title>Draft Genome Assemblies for Five Robust Yarrowia lipolytica Strains Exhibiting High Lipid Production and Pentose Sugar Utilization and Sugar Alcohol Secretion from Undetoxified Lignocellulosic Biomass Hydrolysates.</title>
        <authorList>
            <consortium name="DOE Joint Genome Institute"/>
            <person name="Walker C."/>
            <person name="Ryu S."/>
            <person name="Na H."/>
            <person name="Zane M."/>
            <person name="LaButti K."/>
            <person name="Lipzen A."/>
            <person name="Haridas S."/>
            <person name="Barry K."/>
            <person name="Grigoriev I.V."/>
            <person name="Quarterman J."/>
            <person name="Slininger P."/>
            <person name="Dien B."/>
            <person name="Trinh C.T."/>
        </authorList>
    </citation>
    <scope>NUCLEOTIDE SEQUENCE [LARGE SCALE GENOMIC DNA]</scope>
    <source>
        <strain evidence="11 13">YB392</strain>
    </source>
</reference>
<evidence type="ECO:0000256" key="7">
    <source>
        <dbReference type="ARBA" id="ARBA00023242"/>
    </source>
</evidence>
<dbReference type="GO" id="GO:0070847">
    <property type="term" value="C:core mediator complex"/>
    <property type="evidence" value="ECO:0007669"/>
    <property type="project" value="TreeGrafter"/>
</dbReference>
<dbReference type="GO" id="GO:0000978">
    <property type="term" value="F:RNA polymerase II cis-regulatory region sequence-specific DNA binding"/>
    <property type="evidence" value="ECO:0007669"/>
    <property type="project" value="TreeGrafter"/>
</dbReference>
<organism evidence="10 12">
    <name type="scientific">Yarrowia lipolytica</name>
    <name type="common">Candida lipolytica</name>
    <dbReference type="NCBI Taxonomy" id="4952"/>
    <lineage>
        <taxon>Eukaryota</taxon>
        <taxon>Fungi</taxon>
        <taxon>Dikarya</taxon>
        <taxon>Ascomycota</taxon>
        <taxon>Saccharomycotina</taxon>
        <taxon>Dipodascomycetes</taxon>
        <taxon>Dipodascales</taxon>
        <taxon>Dipodascales incertae sedis</taxon>
        <taxon>Yarrowia</taxon>
    </lineage>
</organism>
<keyword evidence="6 9" id="KW-0804">Transcription</keyword>
<name>A0A1D8N645_YARLL</name>
<dbReference type="KEGG" id="yli:2907557"/>
<evidence type="ECO:0000313" key="10">
    <source>
        <dbReference type="EMBL" id="AOW01103.1"/>
    </source>
</evidence>
<keyword evidence="5 9" id="KW-0010">Activator</keyword>
<dbReference type="InterPro" id="IPR019364">
    <property type="entry name" value="Mediatior_Med8_fun/met"/>
</dbReference>
<evidence type="ECO:0000256" key="8">
    <source>
        <dbReference type="ARBA" id="ARBA00031261"/>
    </source>
</evidence>
<sequence length="194" mass="21744">MNQPIEPDHINVPTEALESLRLRLTQVSHSLNTLQAQLHQPTLPPWSSLHNQFNVLLTQLVSLSSTITHQSDILQQTVTFPLPAFPTATEAGLMATLLRKKILPEVEEWCEEVKQKALGVKIRTVDQYGEWAAETVEEAKQEYEWYGLMTREEVDNGVKPPVYVAPEEEAGEGAKLTIEQILQFTCAGKMPTVA</sequence>
<evidence type="ECO:0000256" key="5">
    <source>
        <dbReference type="ARBA" id="ARBA00023159"/>
    </source>
</evidence>
<gene>
    <name evidence="9" type="primary">MED8</name>
    <name evidence="11" type="ORF">B0I71DRAFT_152982</name>
    <name evidence="10" type="ORF">YALI1_B03043g</name>
</gene>
<dbReference type="EMBL" id="KZ857335">
    <property type="protein sequence ID" value="RDW25936.1"/>
    <property type="molecule type" value="Genomic_DNA"/>
</dbReference>
<comment type="similarity">
    <text evidence="2 9">Belongs to the Mediator complex subunit 8 family.</text>
</comment>
<dbReference type="GeneID" id="2907557"/>
<comment type="function">
    <text evidence="9">Component of the Mediator complex, a coactivator involved in the regulated transcription of nearly all RNA polymerase II-dependent genes. Mediator functions as a bridge to convey information from gene-specific regulatory proteins to the basal RNA polymerase II transcription machinery. Mediator is recruited to promoters by direct interactions with regulatory proteins and serves as a scaffold for the assembly of a functional preinitiation complex with RNA polymerase II and the general transcription factors.</text>
</comment>
<dbReference type="EMBL" id="CP017554">
    <property type="protein sequence ID" value="AOW01103.1"/>
    <property type="molecule type" value="Genomic_DNA"/>
</dbReference>
<dbReference type="VEuPathDB" id="FungiDB:YALI0_B02068g"/>
<dbReference type="Proteomes" id="UP000182444">
    <property type="component" value="Chromosome 1B"/>
</dbReference>
<dbReference type="PANTHER" id="PTHR13074:SF9">
    <property type="entry name" value="MEDIATOR OF RNA POLYMERASE II TRANSCRIPTION SUBUNIT 8"/>
    <property type="match status" value="1"/>
</dbReference>
<dbReference type="VEuPathDB" id="FungiDB:YALI1_B03043g"/>
<keyword evidence="7 9" id="KW-0539">Nucleus</keyword>
<evidence type="ECO:0000256" key="4">
    <source>
        <dbReference type="ARBA" id="ARBA00023015"/>
    </source>
</evidence>
<dbReference type="OrthoDB" id="5329317at2759"/>
<evidence type="ECO:0000256" key="6">
    <source>
        <dbReference type="ARBA" id="ARBA00023163"/>
    </source>
</evidence>
<dbReference type="OMA" id="PQWYSLQ"/>
<proteinExistence type="inferred from homology"/>
<dbReference type="RefSeq" id="XP_500410.1">
    <property type="nucleotide sequence ID" value="XM_500410.1"/>
</dbReference>
<evidence type="ECO:0000256" key="3">
    <source>
        <dbReference type="ARBA" id="ARBA00020637"/>
    </source>
</evidence>
<evidence type="ECO:0000256" key="9">
    <source>
        <dbReference type="RuleBase" id="RU364144"/>
    </source>
</evidence>
<comment type="subunit">
    <text evidence="9">Component of the Mediator complex.</text>
</comment>
<comment type="subcellular location">
    <subcellularLocation>
        <location evidence="1 9">Nucleus</location>
    </subcellularLocation>
</comment>
<dbReference type="PANTHER" id="PTHR13074">
    <property type="entry name" value="MEDIATOR OF RNA POLYMERASE II TRANSCRIPTION SUBUNIT 8"/>
    <property type="match status" value="1"/>
</dbReference>
<dbReference type="Pfam" id="PF10232">
    <property type="entry name" value="Med8"/>
    <property type="match status" value="1"/>
</dbReference>
<evidence type="ECO:0000313" key="11">
    <source>
        <dbReference type="EMBL" id="RDW25936.1"/>
    </source>
</evidence>
<dbReference type="GO" id="GO:0016592">
    <property type="term" value="C:mediator complex"/>
    <property type="evidence" value="ECO:0007669"/>
    <property type="project" value="InterPro"/>
</dbReference>
<dbReference type="Gene3D" id="1.20.58.1710">
    <property type="match status" value="1"/>
</dbReference>
<evidence type="ECO:0000256" key="1">
    <source>
        <dbReference type="ARBA" id="ARBA00004123"/>
    </source>
</evidence>
<dbReference type="GO" id="GO:0006357">
    <property type="term" value="P:regulation of transcription by RNA polymerase II"/>
    <property type="evidence" value="ECO:0007669"/>
    <property type="project" value="InterPro"/>
</dbReference>
<evidence type="ECO:0000256" key="2">
    <source>
        <dbReference type="ARBA" id="ARBA00005716"/>
    </source>
</evidence>
<dbReference type="SMR" id="A0A1D8N645"/>
<protein>
    <recommendedName>
        <fullName evidence="3 9">Mediator of RNA polymerase II transcription subunit 8</fullName>
    </recommendedName>
    <alternativeName>
        <fullName evidence="8 9">Mediator complex subunit 8</fullName>
    </alternativeName>
</protein>
<dbReference type="eggNOG" id="ENOG502S8U1">
    <property type="taxonomic scope" value="Eukaryota"/>
</dbReference>
<dbReference type="AlphaFoldDB" id="A0A1D8N645"/>